<name>A0AAD6QFH9_9ROSI</name>
<sequence length="71" mass="7993">MMSFAFCGFYRIARSTNNQIGSRLSWSRNHASKDIRIGVDACDGIKVTVDTILGIKCQKTVRFSLSHNLKK</sequence>
<gene>
    <name evidence="1" type="ORF">NC653_022096</name>
</gene>
<protein>
    <submittedName>
        <fullName evidence="1">Uncharacterized protein</fullName>
    </submittedName>
</protein>
<organism evidence="1 2">
    <name type="scientific">Populus alba x Populus x berolinensis</name>
    <dbReference type="NCBI Taxonomy" id="444605"/>
    <lineage>
        <taxon>Eukaryota</taxon>
        <taxon>Viridiplantae</taxon>
        <taxon>Streptophyta</taxon>
        <taxon>Embryophyta</taxon>
        <taxon>Tracheophyta</taxon>
        <taxon>Spermatophyta</taxon>
        <taxon>Magnoliopsida</taxon>
        <taxon>eudicotyledons</taxon>
        <taxon>Gunneridae</taxon>
        <taxon>Pentapetalae</taxon>
        <taxon>rosids</taxon>
        <taxon>fabids</taxon>
        <taxon>Malpighiales</taxon>
        <taxon>Salicaceae</taxon>
        <taxon>Saliceae</taxon>
        <taxon>Populus</taxon>
    </lineage>
</organism>
<accession>A0AAD6QFH9</accession>
<comment type="caution">
    <text evidence="1">The sequence shown here is derived from an EMBL/GenBank/DDBJ whole genome shotgun (WGS) entry which is preliminary data.</text>
</comment>
<evidence type="ECO:0000313" key="1">
    <source>
        <dbReference type="EMBL" id="KAJ6989408.1"/>
    </source>
</evidence>
<keyword evidence="2" id="KW-1185">Reference proteome</keyword>
<evidence type="ECO:0000313" key="2">
    <source>
        <dbReference type="Proteomes" id="UP001164929"/>
    </source>
</evidence>
<reference evidence="1" key="1">
    <citation type="journal article" date="2023" name="Mol. Ecol. Resour.">
        <title>Chromosome-level genome assembly of a triploid poplar Populus alba 'Berolinensis'.</title>
        <authorList>
            <person name="Chen S."/>
            <person name="Yu Y."/>
            <person name="Wang X."/>
            <person name="Wang S."/>
            <person name="Zhang T."/>
            <person name="Zhou Y."/>
            <person name="He R."/>
            <person name="Meng N."/>
            <person name="Wang Y."/>
            <person name="Liu W."/>
            <person name="Liu Z."/>
            <person name="Liu J."/>
            <person name="Guo Q."/>
            <person name="Huang H."/>
            <person name="Sederoff R.R."/>
            <person name="Wang G."/>
            <person name="Qu G."/>
            <person name="Chen S."/>
        </authorList>
    </citation>
    <scope>NUCLEOTIDE SEQUENCE</scope>
    <source>
        <strain evidence="1">SC-2020</strain>
    </source>
</reference>
<dbReference type="AlphaFoldDB" id="A0AAD6QFH9"/>
<dbReference type="Proteomes" id="UP001164929">
    <property type="component" value="Chromosome 8"/>
</dbReference>
<dbReference type="EMBL" id="JAQIZT010000008">
    <property type="protein sequence ID" value="KAJ6989408.1"/>
    <property type="molecule type" value="Genomic_DNA"/>
</dbReference>
<proteinExistence type="predicted"/>